<dbReference type="EMBL" id="SUTK01000017">
    <property type="protein sequence ID" value="MBE6501767.1"/>
    <property type="molecule type" value="Genomic_DNA"/>
</dbReference>
<feature type="domain" description="DUF11" evidence="9">
    <location>
        <begin position="1006"/>
        <end position="1117"/>
    </location>
</feature>
<evidence type="ECO:0000256" key="1">
    <source>
        <dbReference type="ARBA" id="ARBA00004196"/>
    </source>
</evidence>
<dbReference type="Pfam" id="PF02415">
    <property type="entry name" value="Chlam_PMP"/>
    <property type="match status" value="1"/>
</dbReference>
<feature type="domain" description="DUF11" evidence="9">
    <location>
        <begin position="1361"/>
        <end position="1468"/>
    </location>
</feature>
<dbReference type="Gene3D" id="2.60.40.3080">
    <property type="match status" value="4"/>
</dbReference>
<keyword evidence="5" id="KW-0732">Signal</keyword>
<organism evidence="10 11">
    <name type="scientific">Methanobrevibacter thaueri</name>
    <dbReference type="NCBI Taxonomy" id="190975"/>
    <lineage>
        <taxon>Archaea</taxon>
        <taxon>Methanobacteriati</taxon>
        <taxon>Methanobacteriota</taxon>
        <taxon>Methanomada group</taxon>
        <taxon>Methanobacteria</taxon>
        <taxon>Methanobacteriales</taxon>
        <taxon>Methanobacteriaceae</taxon>
        <taxon>Methanobrevibacter</taxon>
    </lineage>
</organism>
<evidence type="ECO:0000256" key="7">
    <source>
        <dbReference type="ARBA" id="ARBA00023237"/>
    </source>
</evidence>
<feature type="domain" description="DUF11" evidence="9">
    <location>
        <begin position="771"/>
        <end position="879"/>
    </location>
</feature>
<feature type="domain" description="DUF11" evidence="9">
    <location>
        <begin position="1125"/>
        <end position="1234"/>
    </location>
</feature>
<dbReference type="RefSeq" id="WP_303738870.1">
    <property type="nucleotide sequence ID" value="NZ_SUTK01000017.1"/>
</dbReference>
<name>A0A8T3VCS8_9EURY</name>
<feature type="domain" description="DUF11" evidence="9">
    <location>
        <begin position="1243"/>
        <end position="1353"/>
    </location>
</feature>
<dbReference type="InterPro" id="IPR051172">
    <property type="entry name" value="Chlamydia_OmcB"/>
</dbReference>
<feature type="domain" description="DUF11" evidence="9">
    <location>
        <begin position="888"/>
        <end position="996"/>
    </location>
</feature>
<dbReference type="InterPro" id="IPR006626">
    <property type="entry name" value="PbH1"/>
</dbReference>
<feature type="domain" description="DUF11" evidence="9">
    <location>
        <begin position="654"/>
        <end position="762"/>
    </location>
</feature>
<evidence type="ECO:0000256" key="8">
    <source>
        <dbReference type="SAM" id="Phobius"/>
    </source>
</evidence>
<dbReference type="GO" id="GO:0005576">
    <property type="term" value="C:extracellular region"/>
    <property type="evidence" value="ECO:0007669"/>
    <property type="project" value="UniProtKB-SubCell"/>
</dbReference>
<dbReference type="InterPro" id="IPR003368">
    <property type="entry name" value="POMP_repeat"/>
</dbReference>
<evidence type="ECO:0000256" key="6">
    <source>
        <dbReference type="ARBA" id="ARBA00023136"/>
    </source>
</evidence>
<evidence type="ECO:0000256" key="3">
    <source>
        <dbReference type="ARBA" id="ARBA00004613"/>
    </source>
</evidence>
<keyword evidence="7" id="KW-0998">Cell outer membrane</keyword>
<keyword evidence="4" id="KW-0964">Secreted</keyword>
<feature type="transmembrane region" description="Helical" evidence="8">
    <location>
        <begin position="1622"/>
        <end position="1640"/>
    </location>
</feature>
<reference evidence="10" key="1">
    <citation type="submission" date="2019-04" db="EMBL/GenBank/DDBJ databases">
        <title>Evolution of Biomass-Degrading Anaerobic Consortia Revealed by Metagenomics.</title>
        <authorList>
            <person name="Peng X."/>
        </authorList>
    </citation>
    <scope>NUCLEOTIDE SEQUENCE</scope>
    <source>
        <strain evidence="10">SIG18</strain>
    </source>
</reference>
<dbReference type="Proteomes" id="UP000783037">
    <property type="component" value="Unassembled WGS sequence"/>
</dbReference>
<dbReference type="PANTHER" id="PTHR34819">
    <property type="entry name" value="LARGE CYSTEINE-RICH PERIPLASMIC PROTEIN OMCB"/>
    <property type="match status" value="1"/>
</dbReference>
<evidence type="ECO:0000313" key="10">
    <source>
        <dbReference type="EMBL" id="MBE6501767.1"/>
    </source>
</evidence>
<dbReference type="InterPro" id="IPR013783">
    <property type="entry name" value="Ig-like_fold"/>
</dbReference>
<comment type="caution">
    <text evidence="10">The sequence shown here is derived from an EMBL/GenBank/DDBJ whole genome shotgun (WGS) entry which is preliminary data.</text>
</comment>
<dbReference type="SUPFAM" id="SSF51126">
    <property type="entry name" value="Pectin lyase-like"/>
    <property type="match status" value="2"/>
</dbReference>
<keyword evidence="6 8" id="KW-0472">Membrane</keyword>
<feature type="domain" description="DUF11" evidence="9">
    <location>
        <begin position="1476"/>
        <end position="1589"/>
    </location>
</feature>
<dbReference type="InterPro" id="IPR001434">
    <property type="entry name" value="OmcB-like_DUF11"/>
</dbReference>
<dbReference type="Gene3D" id="2.160.20.10">
    <property type="entry name" value="Single-stranded right-handed beta-helix, Pectin lyase-like"/>
    <property type="match status" value="1"/>
</dbReference>
<dbReference type="PANTHER" id="PTHR34819:SF3">
    <property type="entry name" value="CELL SURFACE PROTEIN"/>
    <property type="match status" value="1"/>
</dbReference>
<dbReference type="SMART" id="SM00710">
    <property type="entry name" value="PbH1"/>
    <property type="match status" value="7"/>
</dbReference>
<evidence type="ECO:0000256" key="5">
    <source>
        <dbReference type="ARBA" id="ARBA00022729"/>
    </source>
</evidence>
<evidence type="ECO:0000256" key="2">
    <source>
        <dbReference type="ARBA" id="ARBA00004442"/>
    </source>
</evidence>
<keyword evidence="8" id="KW-0812">Transmembrane</keyword>
<dbReference type="InterPro" id="IPR011050">
    <property type="entry name" value="Pectin_lyase_fold/virulence"/>
</dbReference>
<gene>
    <name evidence="10" type="ORF">E7Z79_04935</name>
</gene>
<protein>
    <submittedName>
        <fullName evidence="10">DUF11 domain-containing protein</fullName>
    </submittedName>
</protein>
<dbReference type="Pfam" id="PF01345">
    <property type="entry name" value="DUF11"/>
    <property type="match status" value="8"/>
</dbReference>
<dbReference type="Gene3D" id="2.60.40.10">
    <property type="entry name" value="Immunoglobulins"/>
    <property type="match status" value="3"/>
</dbReference>
<keyword evidence="8" id="KW-1133">Transmembrane helix</keyword>
<dbReference type="NCBIfam" id="TIGR01451">
    <property type="entry name" value="B_ant_repeat"/>
    <property type="match status" value="8"/>
</dbReference>
<evidence type="ECO:0000313" key="11">
    <source>
        <dbReference type="Proteomes" id="UP000783037"/>
    </source>
</evidence>
<dbReference type="InterPro" id="IPR047589">
    <property type="entry name" value="DUF11_rpt"/>
</dbReference>
<proteinExistence type="predicted"/>
<dbReference type="InterPro" id="IPR012334">
    <property type="entry name" value="Pectin_lyas_fold"/>
</dbReference>
<evidence type="ECO:0000259" key="9">
    <source>
        <dbReference type="Pfam" id="PF01345"/>
    </source>
</evidence>
<evidence type="ECO:0000256" key="4">
    <source>
        <dbReference type="ARBA" id="ARBA00022525"/>
    </source>
</evidence>
<comment type="subcellular location">
    <subcellularLocation>
        <location evidence="1">Cell envelope</location>
    </subcellularLocation>
    <subcellularLocation>
        <location evidence="2">Cell outer membrane</location>
    </subcellularLocation>
    <subcellularLocation>
        <location evidence="3">Secreted</location>
    </subcellularLocation>
</comment>
<accession>A0A8T3VCS8</accession>
<sequence length="1644" mass="179595">MLKNNGKMIVGRNFLFCLCVICLMFTAFGFAVEDSFAADLNETADEMGLESDNMAELENSQDNNVLEVDSQDYENELGAVHTPSGNNYANIQEKVNAASPGDTILLKGTYHSNGNDRILINKRLTIAGDGIATLDGMHLSTAFFVNENGAGTVFKNLKFINGEGELGSAIIIDSKNVHIEKCIFEDNHADSGGAIKTKYDQDRSSGLIVDNCEFRRNTGYSKDFNQPTSAGALSVYGKDSEIRNCLFEDNWIKSNFEAYGGAIQVGLDEIGSNVKISNCIFRNNGVISTNKNSHGGAGCVREGTVYTNCIFIGNYAGQGGALTFHASGGINNCTFINNSASIYGGALSTGYLYDYMDLTVSNCNFDGNEAPNGGAIQANGLNIKILNSNFKNNRVTEKGGAIYVSAEDVSIKDSIFNSNNANVDGGAIFIEGKNTLIEGSSFIANEATPDPSKIDDGLGGAIYVDSSQAMVKNNSFRFNTARNGSAIYYDESGEKLILENNELFQNQAWVYQLPVFAEDIYYGDMEQVKVILIGGNNIADFDNLAVSNAIYNAAENVNIVIDGEYPLYGATDSGKLYQDSREYNINVFLSIQHEDGTLVYNDVAHTNYLGEISVDLDNLKPGKYFVSAKHNEDTYYKAIVNATTFTVSPKVDNEVRKTASKSVANFEDVVTWTITVTNHGPNDSTDVKLEDVLPEGLILISTTADEKYDKQTGILKVGDLRANETFTFQMTTVVNATGTIVNKVNVTSNEFDSDIENNHAEEEIFVNPASDLSVSKSVSNSSPNYRDQIIWTIEISNNGPDDAHDVMMYDLLPYSLVYVDSDRDYSSGSGIWNVGTLKKGEKATINIRCIVNGTGLIENLVSVNASEFDYDETNNNDSERITVSPSSDLAIVKTANASDANYHDLVKWTLTISNNGLDAAENVEIVDLLSDGFTYVDSVSTKGNYSDGIFNIDCIEVGETITIEIITLVEATGGFTNYANVTSDNYDSDLTNNEDDEGIFINPASDLSVTKSVSDSNPNFNDIVTWTIEVVNNGPDVAHNVTISDLLPDSLIWIDDDSLGDYNPITGILFIDELDVEESFELNIECRVNATGLIQNIVLVNASEYDYNLTNNIYNETIDVEKAADVDIIKLVNNTSPNYNDLVEWTLVISNKGPDKATDVYVEDQLPEGLILVSYNATKGIYDNGVWAMCCLNNGDVETIQIICRVNKTGKIINLAEIHANEYDCNESNNKDNESIDVPLAVDLEVLMNVSNKNPIFGDEVTWIVSVKNNGPDNATQVVLEDILPDGLIFAGYESSSGTYEDGAWNIGSLNVGDIAYLNITTISDKLGEITSNAEASSREYDWNMDNNHAEDSIDVRPIADVSIEKFVDKTSPKYGEIIKWTLIVSNKGPNVATNVVVRDILPKGLQFIKSNGDYSNGIWRIESLKVGEAKSLEIICKVVSTGNFNNNVEVWADELDLDESNNKAQKSINVGPASDLAVTKSVSKRHYYVGDVIEYVIEVVNNGPDTARNVKVSEILDDLLKLKSFKVTKGKFNKFANVWTINSLGYGQSAKLVIQVVAIGEGTIKNTVEVTSDSFDYDKSNNRNSVTVNVTEKPLDNLNRPNDSSNGLKSNLEIHPTANPIAVLMLCLIFSLIFCGNDISKKN</sequence>